<dbReference type="Gene3D" id="3.40.1080.10">
    <property type="entry name" value="Glutaconate Coenzyme A-transferase"/>
    <property type="match status" value="1"/>
</dbReference>
<name>A0A8E0VJP6_9TREM</name>
<gene>
    <name evidence="2" type="ORF">FBUS_00968</name>
</gene>
<dbReference type="Pfam" id="PF13336">
    <property type="entry name" value="AcetylCoA_hyd_C"/>
    <property type="match status" value="1"/>
</dbReference>
<sequence length="361" mass="39750">MIRLTRCLCPKPTVLSQCFPRKMYIGDPGKLELDKRSEPFSPIPSVSPKWGKAEDAFKSLKDGQVNPNVPETGGDANIHSSHFDYLVYGTQPLHEMEQVEPNLDEIKVGRIISEELVEDGCTIEAGIGSIPQSVYRQLTNHQNLGIHTEMFSDSLVDLASLGIITNAYKTIRPGKVVASFVVGTRKAFDFVDNNPLVDMCDIEWVAAPETIARNPKPTSINTCLAIDLTGQVTCDSIGNYIYSGVGGIVDFMRGAAISVDGKGKPILGITSRTRKGEPKIVPMLKPATGVVITRAHVHYVVTEYGIAYLFGRNLRQRAYSLIQIAHPDDRYARPNLSHTIPNNENLERAAYENLKTMPSPD</sequence>
<dbReference type="OrthoDB" id="10250396at2759"/>
<dbReference type="AlphaFoldDB" id="A0A8E0VJP6"/>
<dbReference type="InterPro" id="IPR026888">
    <property type="entry name" value="AcetylCoA_hyd_C"/>
</dbReference>
<protein>
    <submittedName>
        <fullName evidence="2">4-hydroxybutyrate coenzyme A transferase</fullName>
    </submittedName>
</protein>
<evidence type="ECO:0000313" key="2">
    <source>
        <dbReference type="EMBL" id="KAA0192218.1"/>
    </source>
</evidence>
<feature type="domain" description="Acetyl-CoA hydrolase/transferase C-terminal" evidence="1">
    <location>
        <begin position="183"/>
        <end position="330"/>
    </location>
</feature>
<dbReference type="EMBL" id="LUCM01005822">
    <property type="protein sequence ID" value="KAA0192218.1"/>
    <property type="molecule type" value="Genomic_DNA"/>
</dbReference>
<reference evidence="2" key="1">
    <citation type="submission" date="2019-05" db="EMBL/GenBank/DDBJ databases">
        <title>Annotation for the trematode Fasciolopsis buski.</title>
        <authorList>
            <person name="Choi Y.-J."/>
        </authorList>
    </citation>
    <scope>NUCLEOTIDE SEQUENCE</scope>
    <source>
        <strain evidence="2">HT</strain>
        <tissue evidence="2">Whole worm</tissue>
    </source>
</reference>
<evidence type="ECO:0000259" key="1">
    <source>
        <dbReference type="Pfam" id="PF13336"/>
    </source>
</evidence>
<keyword evidence="3" id="KW-1185">Reference proteome</keyword>
<comment type="caution">
    <text evidence="2">The sequence shown here is derived from an EMBL/GenBank/DDBJ whole genome shotgun (WGS) entry which is preliminary data.</text>
</comment>
<evidence type="ECO:0000313" key="3">
    <source>
        <dbReference type="Proteomes" id="UP000728185"/>
    </source>
</evidence>
<organism evidence="2 3">
    <name type="scientific">Fasciolopsis buskii</name>
    <dbReference type="NCBI Taxonomy" id="27845"/>
    <lineage>
        <taxon>Eukaryota</taxon>
        <taxon>Metazoa</taxon>
        <taxon>Spiralia</taxon>
        <taxon>Lophotrochozoa</taxon>
        <taxon>Platyhelminthes</taxon>
        <taxon>Trematoda</taxon>
        <taxon>Digenea</taxon>
        <taxon>Plagiorchiida</taxon>
        <taxon>Echinostomata</taxon>
        <taxon>Echinostomatoidea</taxon>
        <taxon>Fasciolidae</taxon>
        <taxon>Fasciolopsis</taxon>
    </lineage>
</organism>
<dbReference type="PANTHER" id="PTHR21432">
    <property type="entry name" value="ACETYL-COA HYDROLASE-RELATED"/>
    <property type="match status" value="1"/>
</dbReference>
<dbReference type="PANTHER" id="PTHR21432:SF20">
    <property type="entry name" value="ACETYL-COA HYDROLASE"/>
    <property type="match status" value="1"/>
</dbReference>
<dbReference type="InterPro" id="IPR038460">
    <property type="entry name" value="AcetylCoA_hyd_C_sf"/>
</dbReference>
<dbReference type="Gene3D" id="3.30.750.70">
    <property type="entry name" value="4-hydroxybutyrate coenzyme like domains"/>
    <property type="match status" value="1"/>
</dbReference>
<keyword evidence="2" id="KW-0808">Transferase</keyword>
<dbReference type="InterPro" id="IPR046433">
    <property type="entry name" value="ActCoA_hydro"/>
</dbReference>
<dbReference type="SUPFAM" id="SSF100950">
    <property type="entry name" value="NagB/RpiA/CoA transferase-like"/>
    <property type="match status" value="1"/>
</dbReference>
<dbReference type="GO" id="GO:0006083">
    <property type="term" value="P:acetate metabolic process"/>
    <property type="evidence" value="ECO:0007669"/>
    <property type="project" value="InterPro"/>
</dbReference>
<accession>A0A8E0VJP6</accession>
<dbReference type="InterPro" id="IPR037171">
    <property type="entry name" value="NagB/RpiA_transferase-like"/>
</dbReference>
<dbReference type="Proteomes" id="UP000728185">
    <property type="component" value="Unassembled WGS sequence"/>
</dbReference>
<dbReference type="GO" id="GO:0008775">
    <property type="term" value="F:acetate CoA-transferase activity"/>
    <property type="evidence" value="ECO:0007669"/>
    <property type="project" value="InterPro"/>
</dbReference>
<proteinExistence type="predicted"/>
<dbReference type="GO" id="GO:0005739">
    <property type="term" value="C:mitochondrion"/>
    <property type="evidence" value="ECO:0007669"/>
    <property type="project" value="TreeGrafter"/>
</dbReference>
<dbReference type="Gene3D" id="3.40.1080.20">
    <property type="entry name" value="Acetyl-CoA hydrolase/transferase C-terminal domain"/>
    <property type="match status" value="1"/>
</dbReference>